<feature type="compositionally biased region" description="Basic residues" evidence="1">
    <location>
        <begin position="602"/>
        <end position="612"/>
    </location>
</feature>
<name>A0A423VEN1_9PEZI</name>
<feature type="region of interest" description="Disordered" evidence="1">
    <location>
        <begin position="449"/>
        <end position="679"/>
    </location>
</feature>
<dbReference type="InterPro" id="IPR017956">
    <property type="entry name" value="AT_hook_DNA-bd_motif"/>
</dbReference>
<dbReference type="GO" id="GO:0003677">
    <property type="term" value="F:DNA binding"/>
    <property type="evidence" value="ECO:0007669"/>
    <property type="project" value="InterPro"/>
</dbReference>
<evidence type="ECO:0000256" key="1">
    <source>
        <dbReference type="SAM" id="MobiDB-lite"/>
    </source>
</evidence>
<dbReference type="OrthoDB" id="4754366at2759"/>
<feature type="compositionally biased region" description="Acidic residues" evidence="1">
    <location>
        <begin position="568"/>
        <end position="579"/>
    </location>
</feature>
<feature type="compositionally biased region" description="Acidic residues" evidence="1">
    <location>
        <begin position="465"/>
        <end position="476"/>
    </location>
</feature>
<protein>
    <submittedName>
        <fullName evidence="2">Uncharacterized protein</fullName>
    </submittedName>
</protein>
<dbReference type="PANTHER" id="PTHR35711">
    <property type="entry name" value="EXPRESSED PROTEIN"/>
    <property type="match status" value="1"/>
</dbReference>
<dbReference type="STRING" id="356882.A0A423VEN1"/>
<feature type="compositionally biased region" description="Acidic residues" evidence="1">
    <location>
        <begin position="36"/>
        <end position="51"/>
    </location>
</feature>
<dbReference type="SMART" id="SM00384">
    <property type="entry name" value="AT_hook"/>
    <property type="match status" value="3"/>
</dbReference>
<feature type="compositionally biased region" description="Acidic residues" evidence="1">
    <location>
        <begin position="817"/>
        <end position="826"/>
    </location>
</feature>
<proteinExistence type="predicted"/>
<organism evidence="2 3">
    <name type="scientific">Cytospora schulzeri</name>
    <dbReference type="NCBI Taxonomy" id="448051"/>
    <lineage>
        <taxon>Eukaryota</taxon>
        <taxon>Fungi</taxon>
        <taxon>Dikarya</taxon>
        <taxon>Ascomycota</taxon>
        <taxon>Pezizomycotina</taxon>
        <taxon>Sordariomycetes</taxon>
        <taxon>Sordariomycetidae</taxon>
        <taxon>Diaporthales</taxon>
        <taxon>Cytosporaceae</taxon>
        <taxon>Cytospora</taxon>
    </lineage>
</organism>
<feature type="compositionally biased region" description="Acidic residues" evidence="1">
    <location>
        <begin position="487"/>
        <end position="507"/>
    </location>
</feature>
<dbReference type="AlphaFoldDB" id="A0A423VEN1"/>
<evidence type="ECO:0000313" key="2">
    <source>
        <dbReference type="EMBL" id="ROV89449.1"/>
    </source>
</evidence>
<reference evidence="2 3" key="1">
    <citation type="submission" date="2015-09" db="EMBL/GenBank/DDBJ databases">
        <title>Host preference determinants of Valsa canker pathogens revealed by comparative genomics.</title>
        <authorList>
            <person name="Yin Z."/>
            <person name="Huang L."/>
        </authorList>
    </citation>
    <scope>NUCLEOTIDE SEQUENCE [LARGE SCALE GENOMIC DNA]</scope>
    <source>
        <strain evidence="2 3">03-1</strain>
    </source>
</reference>
<feature type="compositionally biased region" description="Basic residues" evidence="1">
    <location>
        <begin position="635"/>
        <end position="645"/>
    </location>
</feature>
<dbReference type="Proteomes" id="UP000283895">
    <property type="component" value="Unassembled WGS sequence"/>
</dbReference>
<keyword evidence="3" id="KW-1185">Reference proteome</keyword>
<feature type="compositionally biased region" description="Acidic residues" evidence="1">
    <location>
        <begin position="701"/>
        <end position="719"/>
    </location>
</feature>
<dbReference type="PANTHER" id="PTHR35711:SF1">
    <property type="entry name" value="ECTODERMAL, ISOFORM F"/>
    <property type="match status" value="1"/>
</dbReference>
<feature type="region of interest" description="Disordered" evidence="1">
    <location>
        <begin position="1"/>
        <end position="105"/>
    </location>
</feature>
<accession>A0A423VEN1</accession>
<dbReference type="PRINTS" id="PR00929">
    <property type="entry name" value="ATHOOK"/>
</dbReference>
<dbReference type="EMBL" id="LKEA01000070">
    <property type="protein sequence ID" value="ROV89449.1"/>
    <property type="molecule type" value="Genomic_DNA"/>
</dbReference>
<evidence type="ECO:0000313" key="3">
    <source>
        <dbReference type="Proteomes" id="UP000283895"/>
    </source>
</evidence>
<feature type="region of interest" description="Disordered" evidence="1">
    <location>
        <begin position="701"/>
        <end position="749"/>
    </location>
</feature>
<comment type="caution">
    <text evidence="2">The sequence shown here is derived from an EMBL/GenBank/DDBJ whole genome shotgun (WGS) entry which is preliminary data.</text>
</comment>
<sequence>MPKLTTGSRRRRGRREVDTDEFASSGSSDDQRVQDQDEDEDEDEDEDDDEGQGQGQGETGSDSDTANDAATLKVKRPSVRFTEKKKALKKAKLGKGDLSDSSTGSSTAVVRTVKLPPLKAKTYGKMTKRGARRLGRAVDRSITRLPRAYSRRTKEDFEKLIPQPIYDDYWTRDDQEALEERASEDQEFTERHLTDSYMLAVWKTVYRFTGRLATDIIGPKTYLEFKSGSVLGKHAKWTPRFCEHLLTIVVHPWFNFSTAKMALAIQWSVICRTDDRRVYRLSGCDDDMFLLELASVAQQEQDGTKTAPELRELACSRHMGKFPDESEPPRWSQFMEFIERYAYPRGKVASARKEKGGQKGKKSRKGKETAHSKVESWNLFASVPDLKAVVVALDRMRHGRIRMFTDADTVAETFKLTRDIYDPPDQELTVKAIKGVFLQVMRNELRSERGGAPELQALPSREERGDIDESSDEGLWEEWPSSNVDVREEDDVIDEDDDDDDDDDEDEVFHSRQRPRKRPAEDDPVEPQPQPAQKRPRGRPPKNPVQMHRSILVGRGRRQTTVNREIDVDIDDEDEDEEVVPTSSRRSQRRPAEDDPVEHQPAQKRPRGRPPKNPHEVSHGQQLQQQLKRGPGRPPKVKNVGKRPTKTLWQPEGGANVAFPVGNVPKRVPPARSVVGDSQSGTDAILDKLGARDDGSIIFEDESLGFDDGGFDLGDDGPPEEVVHPEVAQPDIPQSEVAQTEPSEGISIDEETALREKIKELTSAVSRLQEQAKAQTIPALQRSLMRRVQSMDEELRMTQEALNELQKGSRSSQHETEQDDRQDEGDGAPVIKLCDGNDEAQALSGDVTVTRKGASTLELPDCNMRPTILHGKQEAVAALLGHNEEWDLYALPEWAGE</sequence>
<feature type="region of interest" description="Disordered" evidence="1">
    <location>
        <begin position="800"/>
        <end position="830"/>
    </location>
</feature>
<feature type="region of interest" description="Disordered" evidence="1">
    <location>
        <begin position="348"/>
        <end position="370"/>
    </location>
</feature>
<gene>
    <name evidence="2" type="ORF">VMCG_10231</name>
</gene>